<gene>
    <name evidence="2" type="ORF">GCM10008967_36370</name>
</gene>
<keyword evidence="1" id="KW-0472">Membrane</keyword>
<feature type="transmembrane region" description="Helical" evidence="1">
    <location>
        <begin position="27"/>
        <end position="49"/>
    </location>
</feature>
<dbReference type="InterPro" id="IPR048147">
    <property type="entry name" value="CBO0543-like"/>
</dbReference>
<feature type="transmembrane region" description="Helical" evidence="1">
    <location>
        <begin position="92"/>
        <end position="110"/>
    </location>
</feature>
<organism evidence="2 3">
    <name type="scientific">Bacillus carboniphilus</name>
    <dbReference type="NCBI Taxonomy" id="86663"/>
    <lineage>
        <taxon>Bacteria</taxon>
        <taxon>Bacillati</taxon>
        <taxon>Bacillota</taxon>
        <taxon>Bacilli</taxon>
        <taxon>Bacillales</taxon>
        <taxon>Bacillaceae</taxon>
        <taxon>Bacillus</taxon>
    </lineage>
</organism>
<sequence>MILMVATITIFWLIIWKIPKQVTKLEMYVTSFFSLYLALLADSILGGMYKLYSYFKPGVHYMDLVAGIGIYPAVNILFLNLFPYKSSLLKKYIYIFVWTIFSLLYEWFAANHSDLFNYQGWRTWYSAPIYPLLFIILLLNLKWVRLLIKRGITCSDF</sequence>
<evidence type="ECO:0000313" key="3">
    <source>
        <dbReference type="Proteomes" id="UP001500782"/>
    </source>
</evidence>
<feature type="transmembrane region" description="Helical" evidence="1">
    <location>
        <begin position="122"/>
        <end position="141"/>
    </location>
</feature>
<keyword evidence="3" id="KW-1185">Reference proteome</keyword>
<dbReference type="Proteomes" id="UP001500782">
    <property type="component" value="Unassembled WGS sequence"/>
</dbReference>
<keyword evidence="1" id="KW-0812">Transmembrane</keyword>
<feature type="transmembrane region" description="Helical" evidence="1">
    <location>
        <begin position="61"/>
        <end position="80"/>
    </location>
</feature>
<evidence type="ECO:0000256" key="1">
    <source>
        <dbReference type="SAM" id="Phobius"/>
    </source>
</evidence>
<evidence type="ECO:0008006" key="4">
    <source>
        <dbReference type="Google" id="ProtNLM"/>
    </source>
</evidence>
<accession>A0ABN0WNE5</accession>
<keyword evidence="1" id="KW-1133">Transmembrane helix</keyword>
<reference evidence="2 3" key="1">
    <citation type="journal article" date="2019" name="Int. J. Syst. Evol. Microbiol.">
        <title>The Global Catalogue of Microorganisms (GCM) 10K type strain sequencing project: providing services to taxonomists for standard genome sequencing and annotation.</title>
        <authorList>
            <consortium name="The Broad Institute Genomics Platform"/>
            <consortium name="The Broad Institute Genome Sequencing Center for Infectious Disease"/>
            <person name="Wu L."/>
            <person name="Ma J."/>
        </authorList>
    </citation>
    <scope>NUCLEOTIDE SEQUENCE [LARGE SCALE GENOMIC DNA]</scope>
    <source>
        <strain evidence="2 3">JCM 9731</strain>
    </source>
</reference>
<dbReference type="RefSeq" id="WP_343802309.1">
    <property type="nucleotide sequence ID" value="NZ_BAAADJ010000061.1"/>
</dbReference>
<proteinExistence type="predicted"/>
<dbReference type="NCBIfam" id="NF041644">
    <property type="entry name" value="CBO0543_fam"/>
    <property type="match status" value="1"/>
</dbReference>
<comment type="caution">
    <text evidence="2">The sequence shown here is derived from an EMBL/GenBank/DDBJ whole genome shotgun (WGS) entry which is preliminary data.</text>
</comment>
<evidence type="ECO:0000313" key="2">
    <source>
        <dbReference type="EMBL" id="GAA0342649.1"/>
    </source>
</evidence>
<name>A0ABN0WNE5_9BACI</name>
<dbReference type="EMBL" id="BAAADJ010000061">
    <property type="protein sequence ID" value="GAA0342649.1"/>
    <property type="molecule type" value="Genomic_DNA"/>
</dbReference>
<protein>
    <recommendedName>
        <fullName evidence="4">Integral membrane protein</fullName>
    </recommendedName>
</protein>